<dbReference type="Proteomes" id="UP000000268">
    <property type="component" value="Chromosome"/>
</dbReference>
<reference evidence="1 2" key="1">
    <citation type="journal article" date="2008" name="Proc. Natl. Acad. Sci. U.S.A.">
        <title>Niche adaptation and genome expansion in the chlorophyll d-producing cyanobacterium Acaryochloris marina.</title>
        <authorList>
            <person name="Swingley W.D."/>
            <person name="Chen M."/>
            <person name="Cheung P.C."/>
            <person name="Conrad A.L."/>
            <person name="Dejesa L.C."/>
            <person name="Hao J."/>
            <person name="Honchak B.M."/>
            <person name="Karbach L.E."/>
            <person name="Kurdoglu A."/>
            <person name="Lahiri S."/>
            <person name="Mastrian S.D."/>
            <person name="Miyashita H."/>
            <person name="Page L."/>
            <person name="Ramakrishna P."/>
            <person name="Satoh S."/>
            <person name="Sattley W.M."/>
            <person name="Shimada Y."/>
            <person name="Taylor H.L."/>
            <person name="Tomo T."/>
            <person name="Tsuchiya T."/>
            <person name="Wang Z.T."/>
            <person name="Raymond J."/>
            <person name="Mimuro M."/>
            <person name="Blankenship R.E."/>
            <person name="Touchman J.W."/>
        </authorList>
    </citation>
    <scope>NUCLEOTIDE SEQUENCE [LARGE SCALE GENOMIC DNA]</scope>
    <source>
        <strain evidence="2">MBIC 11017</strain>
    </source>
</reference>
<evidence type="ECO:0000313" key="1">
    <source>
        <dbReference type="EMBL" id="ABW28988.1"/>
    </source>
</evidence>
<gene>
    <name evidence="1" type="ordered locus">AM1_4005</name>
</gene>
<accession>B0C9H5</accession>
<evidence type="ECO:0000313" key="2">
    <source>
        <dbReference type="Proteomes" id="UP000000268"/>
    </source>
</evidence>
<organism evidence="1 2">
    <name type="scientific">Acaryochloris marina (strain MBIC 11017)</name>
    <dbReference type="NCBI Taxonomy" id="329726"/>
    <lineage>
        <taxon>Bacteria</taxon>
        <taxon>Bacillati</taxon>
        <taxon>Cyanobacteriota</taxon>
        <taxon>Cyanophyceae</taxon>
        <taxon>Acaryochloridales</taxon>
        <taxon>Acaryochloridaceae</taxon>
        <taxon>Acaryochloris</taxon>
    </lineage>
</organism>
<proteinExistence type="predicted"/>
<dbReference type="EMBL" id="CP000828">
    <property type="protein sequence ID" value="ABW28988.1"/>
    <property type="molecule type" value="Genomic_DNA"/>
</dbReference>
<keyword evidence="2" id="KW-1185">Reference proteome</keyword>
<sequence>MIISDLNYCEAVTEGLDKVAGGSFSKKVHLKFVVIKTFGKPVGNIAKAGATADAIGPGSFSEATTTTTTVAGYGSSSAASSTSVS</sequence>
<dbReference type="HOGENOM" id="CLU_2505143_0_0_3"/>
<dbReference type="OrthoDB" id="9877336at2"/>
<name>B0C9H5_ACAM1</name>
<protein>
    <submittedName>
        <fullName evidence="1">Uncharacterized protein</fullName>
    </submittedName>
</protein>
<dbReference type="RefSeq" id="WP_012164344.1">
    <property type="nucleotide sequence ID" value="NC_009925.1"/>
</dbReference>
<dbReference type="AlphaFoldDB" id="B0C9H5"/>
<dbReference type="KEGG" id="amr:AM1_4005"/>